<proteinExistence type="predicted"/>
<keyword evidence="3 5" id="KW-1133">Transmembrane helix</keyword>
<accession>A0A3Q0RCY5</accession>
<dbReference type="AlphaFoldDB" id="A0A3Q0RCY5"/>
<evidence type="ECO:0000256" key="1">
    <source>
        <dbReference type="ARBA" id="ARBA00004141"/>
    </source>
</evidence>
<keyword evidence="8" id="KW-1185">Reference proteome</keyword>
<feature type="transmembrane region" description="Helical" evidence="5">
    <location>
        <begin position="6"/>
        <end position="24"/>
    </location>
</feature>
<reference evidence="7" key="1">
    <citation type="submission" date="2025-08" db="UniProtKB">
        <authorList>
            <consortium name="Ensembl"/>
        </authorList>
    </citation>
    <scope>IDENTIFICATION</scope>
</reference>
<feature type="domain" description="3-oxo-5-alpha-steroid 4-dehydrogenase C-terminal" evidence="6">
    <location>
        <begin position="103"/>
        <end position="147"/>
    </location>
</feature>
<feature type="transmembrane region" description="Helical" evidence="5">
    <location>
        <begin position="45"/>
        <end position="66"/>
    </location>
</feature>
<dbReference type="Ensembl" id="ENSACIT00000008647.1">
    <property type="protein sequence ID" value="ENSACIP00000008396.1"/>
    <property type="gene ID" value="ENSACIG00000006595.1"/>
</dbReference>
<dbReference type="OMA" id="FGEACAM"/>
<name>A0A3Q0RCY5_AMPCI</name>
<evidence type="ECO:0000256" key="2">
    <source>
        <dbReference type="ARBA" id="ARBA00022692"/>
    </source>
</evidence>
<dbReference type="Proteomes" id="UP000261340">
    <property type="component" value="Unplaced"/>
</dbReference>
<dbReference type="GO" id="GO:0006629">
    <property type="term" value="P:lipid metabolic process"/>
    <property type="evidence" value="ECO:0007669"/>
    <property type="project" value="InterPro"/>
</dbReference>
<feature type="transmembrane region" description="Helical" evidence="5">
    <location>
        <begin position="104"/>
        <end position="122"/>
    </location>
</feature>
<protein>
    <recommendedName>
        <fullName evidence="6">3-oxo-5-alpha-steroid 4-dehydrogenase C-terminal domain-containing protein</fullName>
    </recommendedName>
</protein>
<dbReference type="Pfam" id="PF02544">
    <property type="entry name" value="Steroid_dh"/>
    <property type="match status" value="1"/>
</dbReference>
<evidence type="ECO:0000259" key="6">
    <source>
        <dbReference type="Pfam" id="PF02544"/>
    </source>
</evidence>
<comment type="subcellular location">
    <subcellularLocation>
        <location evidence="1">Membrane</location>
        <topology evidence="1">Multi-pass membrane protein</topology>
    </subcellularLocation>
</comment>
<dbReference type="InterPro" id="IPR001104">
    <property type="entry name" value="3-oxo-5_a-steroid_4-DH_C"/>
</dbReference>
<evidence type="ECO:0000256" key="5">
    <source>
        <dbReference type="SAM" id="Phobius"/>
    </source>
</evidence>
<dbReference type="GO" id="GO:0016627">
    <property type="term" value="F:oxidoreductase activity, acting on the CH-CH group of donors"/>
    <property type="evidence" value="ECO:0007669"/>
    <property type="project" value="InterPro"/>
</dbReference>
<sequence>MECWDTAVSYMSWALVIGGVAYLLRQTRSCAEYGRYVPVQARCCSAKLGWFLQEVPAFLLPLLLLLFTAEPESGNGRWLLVCTFMLHYFHRSIIYAFLTRGRPIPLLVVASSVIFCSLNGFLQGHFLLHCAHFEDTWLTPARLTAGESQLHSPIIKRVCHHCAENVQFGLIVGNVVFSGYLEYVRGEGVCFFTELLLLFGEACAMMPEPTTGRTNLRRPSLNHGSLHLLIDELIALVV</sequence>
<evidence type="ECO:0000256" key="3">
    <source>
        <dbReference type="ARBA" id="ARBA00022989"/>
    </source>
</evidence>
<evidence type="ECO:0000313" key="7">
    <source>
        <dbReference type="Ensembl" id="ENSACIP00000008396.1"/>
    </source>
</evidence>
<dbReference type="GeneTree" id="ENSGT00950000182886"/>
<keyword evidence="2 5" id="KW-0812">Transmembrane</keyword>
<feature type="transmembrane region" description="Helical" evidence="5">
    <location>
        <begin position="78"/>
        <end position="97"/>
    </location>
</feature>
<reference evidence="7" key="2">
    <citation type="submission" date="2025-09" db="UniProtKB">
        <authorList>
            <consortium name="Ensembl"/>
        </authorList>
    </citation>
    <scope>IDENTIFICATION</scope>
</reference>
<evidence type="ECO:0000256" key="4">
    <source>
        <dbReference type="ARBA" id="ARBA00023136"/>
    </source>
</evidence>
<organism evidence="7 8">
    <name type="scientific">Amphilophus citrinellus</name>
    <name type="common">Midas cichlid</name>
    <name type="synonym">Cichlasoma citrinellum</name>
    <dbReference type="NCBI Taxonomy" id="61819"/>
    <lineage>
        <taxon>Eukaryota</taxon>
        <taxon>Metazoa</taxon>
        <taxon>Chordata</taxon>
        <taxon>Craniata</taxon>
        <taxon>Vertebrata</taxon>
        <taxon>Euteleostomi</taxon>
        <taxon>Actinopterygii</taxon>
        <taxon>Neopterygii</taxon>
        <taxon>Teleostei</taxon>
        <taxon>Neoteleostei</taxon>
        <taxon>Acanthomorphata</taxon>
        <taxon>Ovalentaria</taxon>
        <taxon>Cichlomorphae</taxon>
        <taxon>Cichliformes</taxon>
        <taxon>Cichlidae</taxon>
        <taxon>New World cichlids</taxon>
        <taxon>Cichlasomatinae</taxon>
        <taxon>Heroini</taxon>
        <taxon>Amphilophus</taxon>
    </lineage>
</organism>
<evidence type="ECO:0000313" key="8">
    <source>
        <dbReference type="Proteomes" id="UP000261340"/>
    </source>
</evidence>
<keyword evidence="4 5" id="KW-0472">Membrane</keyword>
<dbReference type="STRING" id="61819.ENSACIP00000008396"/>
<dbReference type="GO" id="GO:0016020">
    <property type="term" value="C:membrane"/>
    <property type="evidence" value="ECO:0007669"/>
    <property type="project" value="UniProtKB-SubCell"/>
</dbReference>